<dbReference type="EMBL" id="VUMB01000077">
    <property type="protein sequence ID" value="MSS42054.1"/>
    <property type="molecule type" value="Genomic_DNA"/>
</dbReference>
<dbReference type="RefSeq" id="WP_154322679.1">
    <property type="nucleotide sequence ID" value="NZ_CP045695.1"/>
</dbReference>
<comment type="caution">
    <text evidence="1">The sequence shown here is derived from an EMBL/GenBank/DDBJ whole genome shotgun (WGS) entry which is preliminary data.</text>
</comment>
<gene>
    <name evidence="1" type="ORF">FYJ37_17580</name>
</gene>
<dbReference type="Proteomes" id="UP000462363">
    <property type="component" value="Unassembled WGS sequence"/>
</dbReference>
<organism evidence="1 2">
    <name type="scientific">Clostridium scindens (strain JCM 10418 / VPI 12708)</name>
    <dbReference type="NCBI Taxonomy" id="29347"/>
    <lineage>
        <taxon>Bacteria</taxon>
        <taxon>Bacillati</taxon>
        <taxon>Bacillota</taxon>
        <taxon>Clostridia</taxon>
        <taxon>Lachnospirales</taxon>
        <taxon>Lachnospiraceae</taxon>
    </lineage>
</organism>
<protein>
    <submittedName>
        <fullName evidence="1">Uncharacterized protein</fullName>
    </submittedName>
</protein>
<evidence type="ECO:0000313" key="1">
    <source>
        <dbReference type="EMBL" id="MSS42054.1"/>
    </source>
</evidence>
<name>A0A844FDT0_CLOSV</name>
<sequence length="189" mass="22715">MTRNYYTTGNYKTDHSTFGGEIDIEDFNTYSPNKKRISNQIDANNLKHTIENNNEEKKYKNMTLEELRELRLISNTNGRPTSAMTDEKWQKEFNLRKMFITPYPKDIKKLKGQHSKESGMWNEETQGTYRGCTNWQSYCSYINDVLKNIRSGQIDYCYYIYQIVDLLKFHLDDLRTRYCNGYWEVWLEK</sequence>
<dbReference type="AlphaFoldDB" id="A0A844FDT0"/>
<reference evidence="1 2" key="1">
    <citation type="submission" date="2019-08" db="EMBL/GenBank/DDBJ databases">
        <title>In-depth cultivation of the pig gut microbiome towards novel bacterial diversity and tailored functional studies.</title>
        <authorList>
            <person name="Wylensek D."/>
            <person name="Hitch T.C.A."/>
            <person name="Clavel T."/>
        </authorList>
    </citation>
    <scope>NUCLEOTIDE SEQUENCE [LARGE SCALE GENOMIC DNA]</scope>
    <source>
        <strain evidence="1 2">BL-389-WT-3D</strain>
    </source>
</reference>
<proteinExistence type="predicted"/>
<accession>A0A844FDT0</accession>
<evidence type="ECO:0000313" key="2">
    <source>
        <dbReference type="Proteomes" id="UP000462363"/>
    </source>
</evidence>